<comment type="caution">
    <text evidence="2">The sequence shown here is derived from an EMBL/GenBank/DDBJ whole genome shotgun (WGS) entry which is preliminary data.</text>
</comment>
<name>A0ABD1DN70_CULPP</name>
<reference evidence="2 3" key="1">
    <citation type="submission" date="2024-05" db="EMBL/GenBank/DDBJ databases">
        <title>Culex pipiens pipiens assembly and annotation.</title>
        <authorList>
            <person name="Alout H."/>
            <person name="Durand T."/>
        </authorList>
    </citation>
    <scope>NUCLEOTIDE SEQUENCE [LARGE SCALE GENOMIC DNA]</scope>
    <source>
        <strain evidence="2">HA-2024</strain>
        <tissue evidence="2">Whole body</tissue>
    </source>
</reference>
<evidence type="ECO:0000256" key="1">
    <source>
        <dbReference type="SAM" id="SignalP"/>
    </source>
</evidence>
<dbReference type="EMBL" id="JBEHCU010005171">
    <property type="protein sequence ID" value="KAL1400655.1"/>
    <property type="molecule type" value="Genomic_DNA"/>
</dbReference>
<keyword evidence="3" id="KW-1185">Reference proteome</keyword>
<proteinExistence type="predicted"/>
<dbReference type="AlphaFoldDB" id="A0ABD1DN70"/>
<evidence type="ECO:0008006" key="4">
    <source>
        <dbReference type="Google" id="ProtNLM"/>
    </source>
</evidence>
<accession>A0ABD1DN70</accession>
<keyword evidence="1" id="KW-0732">Signal</keyword>
<evidence type="ECO:0000313" key="3">
    <source>
        <dbReference type="Proteomes" id="UP001562425"/>
    </source>
</evidence>
<gene>
    <name evidence="2" type="ORF">pipiens_007256</name>
</gene>
<feature type="signal peptide" evidence="1">
    <location>
        <begin position="1"/>
        <end position="28"/>
    </location>
</feature>
<evidence type="ECO:0000313" key="2">
    <source>
        <dbReference type="EMBL" id="KAL1400655.1"/>
    </source>
</evidence>
<dbReference type="Proteomes" id="UP001562425">
    <property type="component" value="Unassembled WGS sequence"/>
</dbReference>
<protein>
    <recommendedName>
        <fullName evidence="4">Chitin-binding type-2 domain-containing protein</fullName>
    </recommendedName>
</protein>
<feature type="chain" id="PRO_5044894154" description="Chitin-binding type-2 domain-containing protein" evidence="1">
    <location>
        <begin position="29"/>
        <end position="81"/>
    </location>
</feature>
<organism evidence="2 3">
    <name type="scientific">Culex pipiens pipiens</name>
    <name type="common">Northern house mosquito</name>
    <dbReference type="NCBI Taxonomy" id="38569"/>
    <lineage>
        <taxon>Eukaryota</taxon>
        <taxon>Metazoa</taxon>
        <taxon>Ecdysozoa</taxon>
        <taxon>Arthropoda</taxon>
        <taxon>Hexapoda</taxon>
        <taxon>Insecta</taxon>
        <taxon>Pterygota</taxon>
        <taxon>Neoptera</taxon>
        <taxon>Endopterygota</taxon>
        <taxon>Diptera</taxon>
        <taxon>Nematocera</taxon>
        <taxon>Culicoidea</taxon>
        <taxon>Culicidae</taxon>
        <taxon>Culicinae</taxon>
        <taxon>Culicini</taxon>
        <taxon>Culex</taxon>
        <taxon>Culex</taxon>
    </lineage>
</organism>
<sequence length="81" mass="9021">MNLCAIHATRQFVLAICLLALFSMTTMAQAVFQCQAEGLYQDSAEPTTYYQCGADLSYRVLSCPVDAVMPKDLMLCAEPFW</sequence>